<evidence type="ECO:0000256" key="1">
    <source>
        <dbReference type="SAM" id="Phobius"/>
    </source>
</evidence>
<dbReference type="InterPro" id="IPR013106">
    <property type="entry name" value="Ig_V-set"/>
</dbReference>
<dbReference type="InterPro" id="IPR013783">
    <property type="entry name" value="Ig-like_fold"/>
</dbReference>
<proteinExistence type="predicted"/>
<dbReference type="AlphaFoldDB" id="A0A6P6YJC5"/>
<dbReference type="Proteomes" id="UP000515146">
    <property type="component" value="Unplaced"/>
</dbReference>
<dbReference type="PROSITE" id="PS50835">
    <property type="entry name" value="IG_LIKE"/>
    <property type="match status" value="1"/>
</dbReference>
<dbReference type="RefSeq" id="XP_027204989.1">
    <property type="nucleotide sequence ID" value="XM_027349188.1"/>
</dbReference>
<dbReference type="KEGG" id="dpte:113798625"/>
<dbReference type="Pfam" id="PF07686">
    <property type="entry name" value="V-set"/>
    <property type="match status" value="1"/>
</dbReference>
<dbReference type="PANTHER" id="PTHR21261:SF15">
    <property type="entry name" value="BEATEN PATH IIIA, ISOFORM D-RELATED"/>
    <property type="match status" value="1"/>
</dbReference>
<name>A0A6P6YJC5_DERPT</name>
<accession>A0A6P6YJC5</accession>
<keyword evidence="1" id="KW-1133">Transmembrane helix</keyword>
<reference evidence="5" key="1">
    <citation type="submission" date="2025-08" db="UniProtKB">
        <authorList>
            <consortium name="RefSeq"/>
        </authorList>
    </citation>
    <scope>IDENTIFICATION</scope>
    <source>
        <strain evidence="5">Airmid</strain>
    </source>
</reference>
<protein>
    <submittedName>
        <fullName evidence="5">Uncharacterized protein LOC113798625</fullName>
    </submittedName>
</protein>
<feature type="domain" description="Ig-like" evidence="3">
    <location>
        <begin position="68"/>
        <end position="172"/>
    </location>
</feature>
<dbReference type="SUPFAM" id="SSF48726">
    <property type="entry name" value="Immunoglobulin"/>
    <property type="match status" value="1"/>
</dbReference>
<keyword evidence="4" id="KW-1185">Reference proteome</keyword>
<dbReference type="InParanoid" id="A0A6P6YJC5"/>
<evidence type="ECO:0000313" key="5">
    <source>
        <dbReference type="RefSeq" id="XP_027204989.1"/>
    </source>
</evidence>
<keyword evidence="1" id="KW-0472">Membrane</keyword>
<dbReference type="InterPro" id="IPR036179">
    <property type="entry name" value="Ig-like_dom_sf"/>
</dbReference>
<feature type="transmembrane region" description="Helical" evidence="1">
    <location>
        <begin position="340"/>
        <end position="358"/>
    </location>
</feature>
<evidence type="ECO:0000259" key="3">
    <source>
        <dbReference type="PROSITE" id="PS50835"/>
    </source>
</evidence>
<keyword evidence="1" id="KW-0812">Transmembrane</keyword>
<organism evidence="4 5">
    <name type="scientific">Dermatophagoides pteronyssinus</name>
    <name type="common">European house dust mite</name>
    <dbReference type="NCBI Taxonomy" id="6956"/>
    <lineage>
        <taxon>Eukaryota</taxon>
        <taxon>Metazoa</taxon>
        <taxon>Ecdysozoa</taxon>
        <taxon>Arthropoda</taxon>
        <taxon>Chelicerata</taxon>
        <taxon>Arachnida</taxon>
        <taxon>Acari</taxon>
        <taxon>Acariformes</taxon>
        <taxon>Sarcoptiformes</taxon>
        <taxon>Astigmata</taxon>
        <taxon>Psoroptidia</taxon>
        <taxon>Analgoidea</taxon>
        <taxon>Pyroglyphidae</taxon>
        <taxon>Dermatophagoidinae</taxon>
        <taxon>Dermatophagoides</taxon>
    </lineage>
</organism>
<evidence type="ECO:0000256" key="2">
    <source>
        <dbReference type="SAM" id="SignalP"/>
    </source>
</evidence>
<dbReference type="InterPro" id="IPR007110">
    <property type="entry name" value="Ig-like_dom"/>
</dbReference>
<keyword evidence="2" id="KW-0732">Signal</keyword>
<evidence type="ECO:0000313" key="4">
    <source>
        <dbReference type="Proteomes" id="UP000515146"/>
    </source>
</evidence>
<gene>
    <name evidence="5" type="primary">LOC113798625</name>
</gene>
<dbReference type="OrthoDB" id="10015491at2759"/>
<dbReference type="PANTHER" id="PTHR21261">
    <property type="entry name" value="BEAT PROTEIN"/>
    <property type="match status" value="1"/>
</dbReference>
<feature type="chain" id="PRO_5027940771" evidence="2">
    <location>
        <begin position="25"/>
        <end position="366"/>
    </location>
</feature>
<feature type="signal peptide" evidence="2">
    <location>
        <begin position="1"/>
        <end position="24"/>
    </location>
</feature>
<sequence length="366" mass="42539">MLSNHLPSWIIIITIFLNIRSSSSSSSLLIENIKPPPAEAATNPDEIILNSTRTHYQIIDSDLAKNDPISRIEIIFDTPVFQYENLILECRYRLNVDKKLYSIKWYKDDDEFFQYMPNDYPKVQHYNNKIITTMPEYEIGYNSFRLLLQNINIEYQGIYSCELSTDAPEFMTFKDYKLLEVYVLPNKSPRISGNKLNFLLKSRIDLNCTSPKSKPVSIIQWFINDQLAPNDYLIIYNTVNHTDGLQTRTVRLKFIVNEEHYQLGHMKLECVAIYRKLIIGENGTIVRIESSSVHHQESLTPNGQRRKPVIWTRRPNRFNTTTLSPILPTQSSSSTTSSSLLALSLWYMVYMATISIIINSNNYYYG</sequence>
<dbReference type="Gene3D" id="2.60.40.10">
    <property type="entry name" value="Immunoglobulins"/>
    <property type="match status" value="2"/>
</dbReference>